<keyword evidence="3" id="KW-0804">Transcription</keyword>
<dbReference type="AlphaFoldDB" id="A0A1R4HD32"/>
<dbReference type="GO" id="GO:0003700">
    <property type="term" value="F:DNA-binding transcription factor activity"/>
    <property type="evidence" value="ECO:0007669"/>
    <property type="project" value="InterPro"/>
</dbReference>
<dbReference type="Gene3D" id="2.60.120.10">
    <property type="entry name" value="Jelly Rolls"/>
    <property type="match status" value="1"/>
</dbReference>
<proteinExistence type="predicted"/>
<dbReference type="InterPro" id="IPR014710">
    <property type="entry name" value="RmlC-like_jellyroll"/>
</dbReference>
<dbReference type="InterPro" id="IPR036390">
    <property type="entry name" value="WH_DNA-bd_sf"/>
</dbReference>
<dbReference type="SMART" id="SM00419">
    <property type="entry name" value="HTH_CRP"/>
    <property type="match status" value="1"/>
</dbReference>
<dbReference type="InterPro" id="IPR018488">
    <property type="entry name" value="cNMP-bd_CS"/>
</dbReference>
<dbReference type="Gene3D" id="1.10.10.10">
    <property type="entry name" value="Winged helix-like DNA-binding domain superfamily/Winged helix DNA-binding domain"/>
    <property type="match status" value="1"/>
</dbReference>
<keyword evidence="7" id="KW-1185">Reference proteome</keyword>
<feature type="domain" description="Cyclic nucleotide-binding" evidence="4">
    <location>
        <begin position="15"/>
        <end position="116"/>
    </location>
</feature>
<dbReference type="InterPro" id="IPR050397">
    <property type="entry name" value="Env_Response_Regulators"/>
</dbReference>
<evidence type="ECO:0000256" key="2">
    <source>
        <dbReference type="ARBA" id="ARBA00023125"/>
    </source>
</evidence>
<dbReference type="InterPro" id="IPR018335">
    <property type="entry name" value="Tscrpt_reg_HTH_Crp-type_CS"/>
</dbReference>
<name>A0A1R4HD32_9GAMM</name>
<dbReference type="Pfam" id="PF13545">
    <property type="entry name" value="HTH_Crp_2"/>
    <property type="match status" value="1"/>
</dbReference>
<reference evidence="7" key="1">
    <citation type="submission" date="2017-02" db="EMBL/GenBank/DDBJ databases">
        <authorList>
            <person name="Daims H."/>
        </authorList>
    </citation>
    <scope>NUCLEOTIDE SEQUENCE [LARGE SCALE GENOMIC DNA]</scope>
</reference>
<evidence type="ECO:0000313" key="6">
    <source>
        <dbReference type="EMBL" id="SJM94155.1"/>
    </source>
</evidence>
<dbReference type="SUPFAM" id="SSF51206">
    <property type="entry name" value="cAMP-binding domain-like"/>
    <property type="match status" value="1"/>
</dbReference>
<dbReference type="OrthoDB" id="61906at2"/>
<dbReference type="PANTHER" id="PTHR24567:SF68">
    <property type="entry name" value="DNA-BINDING TRANSCRIPTIONAL DUAL REGULATOR CRP"/>
    <property type="match status" value="1"/>
</dbReference>
<dbReference type="EMBL" id="FUKI01000126">
    <property type="protein sequence ID" value="SJM94155.1"/>
    <property type="molecule type" value="Genomic_DNA"/>
</dbReference>
<dbReference type="PANTHER" id="PTHR24567">
    <property type="entry name" value="CRP FAMILY TRANSCRIPTIONAL REGULATORY PROTEIN"/>
    <property type="match status" value="1"/>
</dbReference>
<dbReference type="GO" id="GO:0005829">
    <property type="term" value="C:cytosol"/>
    <property type="evidence" value="ECO:0007669"/>
    <property type="project" value="TreeGrafter"/>
</dbReference>
<evidence type="ECO:0000259" key="5">
    <source>
        <dbReference type="PROSITE" id="PS51063"/>
    </source>
</evidence>
<dbReference type="InterPro" id="IPR012318">
    <property type="entry name" value="HTH_CRP"/>
</dbReference>
<dbReference type="PROSITE" id="PS00042">
    <property type="entry name" value="HTH_CRP_1"/>
    <property type="match status" value="1"/>
</dbReference>
<dbReference type="Pfam" id="PF00027">
    <property type="entry name" value="cNMP_binding"/>
    <property type="match status" value="1"/>
</dbReference>
<organism evidence="6 7">
    <name type="scientific">Crenothrix polyspora</name>
    <dbReference type="NCBI Taxonomy" id="360316"/>
    <lineage>
        <taxon>Bacteria</taxon>
        <taxon>Pseudomonadati</taxon>
        <taxon>Pseudomonadota</taxon>
        <taxon>Gammaproteobacteria</taxon>
        <taxon>Methylococcales</taxon>
        <taxon>Crenotrichaceae</taxon>
        <taxon>Crenothrix</taxon>
    </lineage>
</organism>
<dbReference type="FunFam" id="1.10.10.10:FF:000006">
    <property type="entry name" value="cAMP-activated global transcriptional regulator CRP"/>
    <property type="match status" value="1"/>
</dbReference>
<dbReference type="GO" id="GO:0003677">
    <property type="term" value="F:DNA binding"/>
    <property type="evidence" value="ECO:0007669"/>
    <property type="project" value="UniProtKB-KW"/>
</dbReference>
<dbReference type="PROSITE" id="PS00888">
    <property type="entry name" value="CNMP_BINDING_1"/>
    <property type="match status" value="1"/>
</dbReference>
<feature type="domain" description="HTH crp-type" evidence="5">
    <location>
        <begin position="152"/>
        <end position="224"/>
    </location>
</feature>
<dbReference type="Proteomes" id="UP000195667">
    <property type="component" value="Unassembled WGS sequence"/>
</dbReference>
<dbReference type="PROSITE" id="PS50042">
    <property type="entry name" value="CNMP_BINDING_3"/>
    <property type="match status" value="1"/>
</dbReference>
<dbReference type="CDD" id="cd00092">
    <property type="entry name" value="HTH_CRP"/>
    <property type="match status" value="1"/>
</dbReference>
<protein>
    <submittedName>
        <fullName evidence="6">DNA-binding transcriptional dual regulator</fullName>
    </submittedName>
</protein>
<dbReference type="InterPro" id="IPR000595">
    <property type="entry name" value="cNMP-bd_dom"/>
</dbReference>
<dbReference type="NCBIfam" id="NF008732">
    <property type="entry name" value="PRK11753.1"/>
    <property type="match status" value="1"/>
</dbReference>
<dbReference type="CDD" id="cd00038">
    <property type="entry name" value="CAP_ED"/>
    <property type="match status" value="1"/>
</dbReference>
<evidence type="ECO:0000259" key="4">
    <source>
        <dbReference type="PROSITE" id="PS50042"/>
    </source>
</evidence>
<dbReference type="SMART" id="SM00100">
    <property type="entry name" value="cNMP"/>
    <property type="match status" value="1"/>
</dbReference>
<dbReference type="InterPro" id="IPR018490">
    <property type="entry name" value="cNMP-bd_dom_sf"/>
</dbReference>
<dbReference type="PRINTS" id="PR00034">
    <property type="entry name" value="HTHCRP"/>
</dbReference>
<evidence type="ECO:0000313" key="7">
    <source>
        <dbReference type="Proteomes" id="UP000195667"/>
    </source>
</evidence>
<keyword evidence="2 6" id="KW-0238">DNA-binding</keyword>
<dbReference type="InterPro" id="IPR036388">
    <property type="entry name" value="WH-like_DNA-bd_sf"/>
</dbReference>
<sequence>MTSLNEQNIENSLPLYEEPLDQFLKYCHKKHYFAKAIVIQPGDTGDYLYFIIDGSVSIYAEDKNTGQELVLAYLNKNEFIGEIGVFKNIGSRKVTVKTRTVCYLAEIKYARLHQLLKKELRECAATLLYILGSQLANRLLLTSRNLCDLAFMDVEGRVARTLLDLCKEPDAITHPHGMQLHITRQEIARIVGCSREMAGRVLKELEDKKLITAHGKTIVVLGVR</sequence>
<keyword evidence="1" id="KW-0805">Transcription regulation</keyword>
<evidence type="ECO:0000256" key="3">
    <source>
        <dbReference type="ARBA" id="ARBA00023163"/>
    </source>
</evidence>
<dbReference type="PROSITE" id="PS51063">
    <property type="entry name" value="HTH_CRP_2"/>
    <property type="match status" value="1"/>
</dbReference>
<dbReference type="RefSeq" id="WP_087144172.1">
    <property type="nucleotide sequence ID" value="NZ_FUKI01000126.1"/>
</dbReference>
<accession>A0A1R4HD32</accession>
<gene>
    <name evidence="6" type="primary">crp</name>
    <name evidence="6" type="ORF">CRENPOLYSF1_50153</name>
</gene>
<evidence type="ECO:0000256" key="1">
    <source>
        <dbReference type="ARBA" id="ARBA00023015"/>
    </source>
</evidence>
<dbReference type="SUPFAM" id="SSF46785">
    <property type="entry name" value="Winged helix' DNA-binding domain"/>
    <property type="match status" value="1"/>
</dbReference>